<reference evidence="3" key="1">
    <citation type="journal article" date="2020" name="Nat. Commun.">
        <title>Genome assembly of wild tea tree DASZ reveals pedigree and selection history of tea varieties.</title>
        <authorList>
            <person name="Zhang W."/>
            <person name="Zhang Y."/>
            <person name="Qiu H."/>
            <person name="Guo Y."/>
            <person name="Wan H."/>
            <person name="Zhang X."/>
            <person name="Scossa F."/>
            <person name="Alseekh S."/>
            <person name="Zhang Q."/>
            <person name="Wang P."/>
            <person name="Xu L."/>
            <person name="Schmidt M.H."/>
            <person name="Jia X."/>
            <person name="Li D."/>
            <person name="Zhu A."/>
            <person name="Guo F."/>
            <person name="Chen W."/>
            <person name="Ni D."/>
            <person name="Usadel B."/>
            <person name="Fernie A.R."/>
            <person name="Wen W."/>
        </authorList>
    </citation>
    <scope>NUCLEOTIDE SEQUENCE [LARGE SCALE GENOMIC DNA]</scope>
    <source>
        <strain evidence="3">cv. G240</strain>
    </source>
</reference>
<dbReference type="EMBL" id="JACBKZ010000012">
    <property type="protein sequence ID" value="KAF5937294.1"/>
    <property type="molecule type" value="Genomic_DNA"/>
</dbReference>
<protein>
    <submittedName>
        <fullName evidence="2">Uncharacterized protein</fullName>
    </submittedName>
</protein>
<feature type="region of interest" description="Disordered" evidence="1">
    <location>
        <begin position="40"/>
        <end position="62"/>
    </location>
</feature>
<proteinExistence type="predicted"/>
<evidence type="ECO:0000256" key="1">
    <source>
        <dbReference type="SAM" id="MobiDB-lite"/>
    </source>
</evidence>
<dbReference type="Proteomes" id="UP000593564">
    <property type="component" value="Unassembled WGS sequence"/>
</dbReference>
<sequence length="62" mass="6924">MKSQVASSLKVAETHSVTLTLSVNALPQRFEGRERYIDLMREGGIGDRDDDSNGDGDERGRW</sequence>
<reference evidence="2 3" key="2">
    <citation type="submission" date="2020-07" db="EMBL/GenBank/DDBJ databases">
        <title>Genome assembly of wild tea tree DASZ reveals pedigree and selection history of tea varieties.</title>
        <authorList>
            <person name="Zhang W."/>
        </authorList>
    </citation>
    <scope>NUCLEOTIDE SEQUENCE [LARGE SCALE GENOMIC DNA]</scope>
    <source>
        <strain evidence="3">cv. G240</strain>
        <tissue evidence="2">Leaf</tissue>
    </source>
</reference>
<comment type="caution">
    <text evidence="2">The sequence shown here is derived from an EMBL/GenBank/DDBJ whole genome shotgun (WGS) entry which is preliminary data.</text>
</comment>
<keyword evidence="3" id="KW-1185">Reference proteome</keyword>
<dbReference type="AlphaFoldDB" id="A0A7J7GD21"/>
<gene>
    <name evidence="2" type="ORF">HYC85_024800</name>
</gene>
<name>A0A7J7GD21_CAMSI</name>
<evidence type="ECO:0000313" key="3">
    <source>
        <dbReference type="Proteomes" id="UP000593564"/>
    </source>
</evidence>
<evidence type="ECO:0000313" key="2">
    <source>
        <dbReference type="EMBL" id="KAF5937294.1"/>
    </source>
</evidence>
<organism evidence="2 3">
    <name type="scientific">Camellia sinensis</name>
    <name type="common">Tea plant</name>
    <name type="synonym">Thea sinensis</name>
    <dbReference type="NCBI Taxonomy" id="4442"/>
    <lineage>
        <taxon>Eukaryota</taxon>
        <taxon>Viridiplantae</taxon>
        <taxon>Streptophyta</taxon>
        <taxon>Embryophyta</taxon>
        <taxon>Tracheophyta</taxon>
        <taxon>Spermatophyta</taxon>
        <taxon>Magnoliopsida</taxon>
        <taxon>eudicotyledons</taxon>
        <taxon>Gunneridae</taxon>
        <taxon>Pentapetalae</taxon>
        <taxon>asterids</taxon>
        <taxon>Ericales</taxon>
        <taxon>Theaceae</taxon>
        <taxon>Camellia</taxon>
    </lineage>
</organism>
<accession>A0A7J7GD21</accession>